<name>A0A227KNT1_9BURK</name>
<evidence type="ECO:0000313" key="1">
    <source>
        <dbReference type="EMBL" id="OXE49686.1"/>
    </source>
</evidence>
<comment type="caution">
    <text evidence="1">The sequence shown here is derived from an EMBL/GenBank/DDBJ whole genome shotgun (WGS) entry which is preliminary data.</text>
</comment>
<keyword evidence="2" id="KW-1185">Reference proteome</keyword>
<sequence length="83" mass="9619">MFKDTVAEFVEEERRSIKPPTVEISTEDFLKIVETLSDPFNGLKKSTKSLCANLICDYCQKRMIDKIPMSEEEREYLAALRKA</sequence>
<accession>A0A227KNT1</accession>
<protein>
    <submittedName>
        <fullName evidence="1">Uncharacterized protein</fullName>
    </submittedName>
</protein>
<dbReference type="EMBL" id="NHMP01000003">
    <property type="protein sequence ID" value="OXE49686.1"/>
    <property type="molecule type" value="Genomic_DNA"/>
</dbReference>
<dbReference type="GeneID" id="78361590"/>
<dbReference type="RefSeq" id="WP_089275716.1">
    <property type="nucleotide sequence ID" value="NZ_CAJTBZ010000044.1"/>
</dbReference>
<dbReference type="AlphaFoldDB" id="A0A227KNT1"/>
<organism evidence="1 2">
    <name type="scientific">Turicimonas muris</name>
    <dbReference type="NCBI Taxonomy" id="1796652"/>
    <lineage>
        <taxon>Bacteria</taxon>
        <taxon>Pseudomonadati</taxon>
        <taxon>Pseudomonadota</taxon>
        <taxon>Betaproteobacteria</taxon>
        <taxon>Burkholderiales</taxon>
        <taxon>Sutterellaceae</taxon>
        <taxon>Turicimonas</taxon>
    </lineage>
</organism>
<dbReference type="Proteomes" id="UP000214610">
    <property type="component" value="Unassembled WGS sequence"/>
</dbReference>
<gene>
    <name evidence="1" type="ORF">ADH67_06050</name>
</gene>
<proteinExistence type="predicted"/>
<reference evidence="2" key="1">
    <citation type="submission" date="2017-05" db="EMBL/GenBank/DDBJ databases">
        <title>Improved OligoMM genomes.</title>
        <authorList>
            <person name="Garzetti D."/>
        </authorList>
    </citation>
    <scope>NUCLEOTIDE SEQUENCE [LARGE SCALE GENOMIC DNA]</scope>
    <source>
        <strain evidence="2">YL45</strain>
    </source>
</reference>
<evidence type="ECO:0000313" key="2">
    <source>
        <dbReference type="Proteomes" id="UP000214610"/>
    </source>
</evidence>